<dbReference type="GeneID" id="69057426"/>
<dbReference type="EMBL" id="CP047121">
    <property type="protein sequence ID" value="QHB51353.1"/>
    <property type="molecule type" value="Genomic_DNA"/>
</dbReference>
<evidence type="ECO:0000313" key="2">
    <source>
        <dbReference type="Proteomes" id="UP000465035"/>
    </source>
</evidence>
<organism evidence="1 2">
    <name type="scientific">Lentilactobacillus hilgardii</name>
    <name type="common">Lactobacillus hilgardii</name>
    <dbReference type="NCBI Taxonomy" id="1588"/>
    <lineage>
        <taxon>Bacteria</taxon>
        <taxon>Bacillati</taxon>
        <taxon>Bacillota</taxon>
        <taxon>Bacilli</taxon>
        <taxon>Lactobacillales</taxon>
        <taxon>Lactobacillaceae</taxon>
        <taxon>Lentilactobacillus</taxon>
    </lineage>
</organism>
<dbReference type="RefSeq" id="WP_003552325.1">
    <property type="nucleotide sequence ID" value="NZ_CABKOL010000106.1"/>
</dbReference>
<dbReference type="Proteomes" id="UP000465035">
    <property type="component" value="Chromosome"/>
</dbReference>
<evidence type="ECO:0000313" key="1">
    <source>
        <dbReference type="EMBL" id="QHB51353.1"/>
    </source>
</evidence>
<accession>A0A6P1E9E6</accession>
<sequence length="146" mass="16731">MKKLWILLGTSIVLIFGIGWQQTTVQASTVWHNETPKVLRGIWQKTIPSKYLKDKHEKIVRHQAYRITKRFVSYAATGLDDYGYKVSQTAKVGSTYYVRSYMQDGSTKYYRTFKLIPISVKKMSAPVIMGSGQGVFYKVRHTNAGI</sequence>
<name>A0A6P1E9E6_LENHI</name>
<dbReference type="AlphaFoldDB" id="A0A6P1E9E6"/>
<reference evidence="1 2" key="1">
    <citation type="submission" date="2019-12" db="EMBL/GenBank/DDBJ databases">
        <title>Lactobacillus hilgardii FLUB.</title>
        <authorList>
            <person name="Gustaw K."/>
        </authorList>
    </citation>
    <scope>NUCLEOTIDE SEQUENCE [LARGE SCALE GENOMIC DNA]</scope>
    <source>
        <strain evidence="1 2">FLUB</strain>
    </source>
</reference>
<protein>
    <submittedName>
        <fullName evidence="1">Uncharacterized protein</fullName>
    </submittedName>
</protein>
<proteinExistence type="predicted"/>
<gene>
    <name evidence="1" type="ORF">GQR93_03530</name>
</gene>